<comment type="caution">
    <text evidence="4">The sequence shown here is derived from an EMBL/GenBank/DDBJ whole genome shotgun (WGS) entry which is preliminary data.</text>
</comment>
<evidence type="ECO:0000313" key="5">
    <source>
        <dbReference type="Proteomes" id="UP000612361"/>
    </source>
</evidence>
<evidence type="ECO:0000259" key="3">
    <source>
        <dbReference type="Pfam" id="PF16655"/>
    </source>
</evidence>
<dbReference type="InterPro" id="IPR038607">
    <property type="entry name" value="PhoD-like_sf"/>
</dbReference>
<protein>
    <submittedName>
        <fullName evidence="4">Alkaline phosphatase D family protein</fullName>
    </submittedName>
</protein>
<dbReference type="CDD" id="cd07389">
    <property type="entry name" value="MPP_PhoD"/>
    <property type="match status" value="1"/>
</dbReference>
<organism evidence="4 5">
    <name type="scientific">Undibacterium rugosum</name>
    <dbReference type="NCBI Taxonomy" id="2762291"/>
    <lineage>
        <taxon>Bacteria</taxon>
        <taxon>Pseudomonadati</taxon>
        <taxon>Pseudomonadota</taxon>
        <taxon>Betaproteobacteria</taxon>
        <taxon>Burkholderiales</taxon>
        <taxon>Oxalobacteraceae</taxon>
        <taxon>Undibacterium</taxon>
    </lineage>
</organism>
<feature type="chain" id="PRO_5037893338" evidence="1">
    <location>
        <begin position="29"/>
        <end position="527"/>
    </location>
</feature>
<feature type="domain" description="Phospholipase D N-terminal" evidence="3">
    <location>
        <begin position="39"/>
        <end position="134"/>
    </location>
</feature>
<dbReference type="SUPFAM" id="SSF56300">
    <property type="entry name" value="Metallo-dependent phosphatases"/>
    <property type="match status" value="1"/>
</dbReference>
<dbReference type="InterPro" id="IPR032093">
    <property type="entry name" value="PhoD_N"/>
</dbReference>
<dbReference type="InterPro" id="IPR006311">
    <property type="entry name" value="TAT_signal"/>
</dbReference>
<dbReference type="Proteomes" id="UP000612361">
    <property type="component" value="Unassembled WGS sequence"/>
</dbReference>
<dbReference type="Gene3D" id="2.60.40.380">
    <property type="entry name" value="Purple acid phosphatase-like, N-terminal"/>
    <property type="match status" value="1"/>
</dbReference>
<evidence type="ECO:0000313" key="4">
    <source>
        <dbReference type="EMBL" id="MBC3935261.1"/>
    </source>
</evidence>
<dbReference type="PANTHER" id="PTHR43606">
    <property type="entry name" value="PHOSPHATASE, PUTATIVE (AFU_ORTHOLOGUE AFUA_6G08710)-RELATED"/>
    <property type="match status" value="1"/>
</dbReference>
<dbReference type="AlphaFoldDB" id="A0A923I4C4"/>
<dbReference type="InterPro" id="IPR029052">
    <property type="entry name" value="Metallo-depent_PP-like"/>
</dbReference>
<feature type="domain" description="PhoD-like phosphatase metallophosphatase" evidence="2">
    <location>
        <begin position="146"/>
        <end position="496"/>
    </location>
</feature>
<evidence type="ECO:0000256" key="1">
    <source>
        <dbReference type="SAM" id="SignalP"/>
    </source>
</evidence>
<dbReference type="PANTHER" id="PTHR43606:SF2">
    <property type="entry name" value="ALKALINE PHOSPHATASE FAMILY PROTEIN (AFU_ORTHOLOGUE AFUA_5G03860)"/>
    <property type="match status" value="1"/>
</dbReference>
<sequence length="527" mass="59557">MPTRRLFLQRVLQLGTLAALSQAFPSHAAEQISSYPFSLGVASGSPRHDSVVLWTRLLPDPLNAVPLPPLVYKLNWEVAEDIHFKRIVRQGEVFALPELGHSVHVDVTGLSPDRWYFYRFMHGAAISPIARTRTAPDNDSLSKLRLAVASCQHWEFGEYAAHHHIAAANPDLIAFLGDYIYEWGPYDLKHPARPRRRDIESFSLSEYRARYAQYKSDPLLQMSHHCAPWIVTWDDHEVANDYANDRDERLNPQFLQRRAAAYQAFYEHMPVRLHQVTVHPSQFAHMRIYERFDWGRLARFHVLDDRQYRSYQACTPADRGGSRLVSPNACPELSLGNRTMLGQEQETWLSQGLANSNAKWNILAQQTLFSPCKHSAASQSTGDSPIWTDGWDGYPAARQRLLDSLHRHQNLNPILLSGDVHTFYAANLTRDLHQPASASNPVIATEFCGTSVTSNSRPQSQTEQIVQDNPHLVYGRSDKRGFMVSDINATSMTTQYLALDDVSKADSGIQVLKSFVVEHGKPGIVGT</sequence>
<reference evidence="4" key="1">
    <citation type="submission" date="2020-08" db="EMBL/GenBank/DDBJ databases">
        <title>Novel species isolated from subtropical streams in China.</title>
        <authorList>
            <person name="Lu H."/>
        </authorList>
    </citation>
    <scope>NUCLEOTIDE SEQUENCE</scope>
    <source>
        <strain evidence="4">CY7W</strain>
    </source>
</reference>
<dbReference type="InterPro" id="IPR018946">
    <property type="entry name" value="PhoD-like_MPP"/>
</dbReference>
<dbReference type="Pfam" id="PF09423">
    <property type="entry name" value="PhoD"/>
    <property type="match status" value="1"/>
</dbReference>
<dbReference type="RefSeq" id="WP_186880840.1">
    <property type="nucleotide sequence ID" value="NZ_JACOGG010000006.1"/>
</dbReference>
<dbReference type="Pfam" id="PF16655">
    <property type="entry name" value="PhoD_N"/>
    <property type="match status" value="1"/>
</dbReference>
<feature type="signal peptide" evidence="1">
    <location>
        <begin position="1"/>
        <end position="28"/>
    </location>
</feature>
<keyword evidence="5" id="KW-1185">Reference proteome</keyword>
<gene>
    <name evidence="4" type="ORF">H8K47_07810</name>
</gene>
<keyword evidence="1" id="KW-0732">Signal</keyword>
<dbReference type="EMBL" id="JACOGG010000006">
    <property type="protein sequence ID" value="MBC3935261.1"/>
    <property type="molecule type" value="Genomic_DNA"/>
</dbReference>
<accession>A0A923I4C4</accession>
<dbReference type="Gene3D" id="3.60.21.70">
    <property type="entry name" value="PhoD-like phosphatase"/>
    <property type="match status" value="1"/>
</dbReference>
<proteinExistence type="predicted"/>
<dbReference type="PROSITE" id="PS51318">
    <property type="entry name" value="TAT"/>
    <property type="match status" value="1"/>
</dbReference>
<name>A0A923I4C4_9BURK</name>
<evidence type="ECO:0000259" key="2">
    <source>
        <dbReference type="Pfam" id="PF09423"/>
    </source>
</evidence>
<dbReference type="InterPro" id="IPR052900">
    <property type="entry name" value="Phospholipid_Metab_Enz"/>
</dbReference>